<dbReference type="PANTHER" id="PTHR30485">
    <property type="entry name" value="NI/FE-HYDROGENASE 1 B-TYPE CYTOCHROME SUBUNIT"/>
    <property type="match status" value="1"/>
</dbReference>
<name>A0A3L8Q385_9GAMM</name>
<evidence type="ECO:0000256" key="3">
    <source>
        <dbReference type="ARBA" id="ARBA00022692"/>
    </source>
</evidence>
<keyword evidence="5 6" id="KW-0472">Membrane</keyword>
<protein>
    <submittedName>
        <fullName evidence="8">Cytochrome B</fullName>
    </submittedName>
</protein>
<reference evidence="8 9" key="1">
    <citation type="submission" date="2018-09" db="EMBL/GenBank/DDBJ databases">
        <title>Phylogeny of the Shewanellaceae, and recommendation for two new genera, Pseudoshewanella and Parashewanella.</title>
        <authorList>
            <person name="Wang G."/>
        </authorList>
    </citation>
    <scope>NUCLEOTIDE SEQUENCE [LARGE SCALE GENOMIC DNA]</scope>
    <source>
        <strain evidence="8 9">C51</strain>
    </source>
</reference>
<keyword evidence="9" id="KW-1185">Reference proteome</keyword>
<evidence type="ECO:0000313" key="9">
    <source>
        <dbReference type="Proteomes" id="UP000281474"/>
    </source>
</evidence>
<evidence type="ECO:0000259" key="7">
    <source>
        <dbReference type="Pfam" id="PF01292"/>
    </source>
</evidence>
<comment type="subcellular location">
    <subcellularLocation>
        <location evidence="1">Cell membrane</location>
        <topology evidence="1">Multi-pass membrane protein</topology>
    </subcellularLocation>
</comment>
<comment type="caution">
    <text evidence="8">The sequence shown here is derived from an EMBL/GenBank/DDBJ whole genome shotgun (WGS) entry which is preliminary data.</text>
</comment>
<dbReference type="GO" id="GO:0022904">
    <property type="term" value="P:respiratory electron transport chain"/>
    <property type="evidence" value="ECO:0007669"/>
    <property type="project" value="InterPro"/>
</dbReference>
<accession>A0A3L8Q385</accession>
<feature type="domain" description="Cytochrome b561 bacterial/Ni-hydrogenase" evidence="7">
    <location>
        <begin position="10"/>
        <end position="182"/>
    </location>
</feature>
<dbReference type="GO" id="GO:0009055">
    <property type="term" value="F:electron transfer activity"/>
    <property type="evidence" value="ECO:0007669"/>
    <property type="project" value="InterPro"/>
</dbReference>
<dbReference type="Pfam" id="PF01292">
    <property type="entry name" value="Ni_hydr_CYTB"/>
    <property type="match status" value="1"/>
</dbReference>
<keyword evidence="2" id="KW-1003">Cell membrane</keyword>
<dbReference type="GO" id="GO:0020037">
    <property type="term" value="F:heme binding"/>
    <property type="evidence" value="ECO:0007669"/>
    <property type="project" value="TreeGrafter"/>
</dbReference>
<evidence type="ECO:0000256" key="5">
    <source>
        <dbReference type="ARBA" id="ARBA00023136"/>
    </source>
</evidence>
<gene>
    <name evidence="8" type="ORF">D5018_01790</name>
</gene>
<keyword evidence="4 6" id="KW-1133">Transmembrane helix</keyword>
<feature type="transmembrane region" description="Helical" evidence="6">
    <location>
        <begin position="13"/>
        <end position="31"/>
    </location>
</feature>
<evidence type="ECO:0000256" key="4">
    <source>
        <dbReference type="ARBA" id="ARBA00022989"/>
    </source>
</evidence>
<dbReference type="Gene3D" id="1.20.950.20">
    <property type="entry name" value="Transmembrane di-heme cytochromes, Chain C"/>
    <property type="match status" value="1"/>
</dbReference>
<dbReference type="Proteomes" id="UP000281474">
    <property type="component" value="Unassembled WGS sequence"/>
</dbReference>
<dbReference type="GO" id="GO:0005886">
    <property type="term" value="C:plasma membrane"/>
    <property type="evidence" value="ECO:0007669"/>
    <property type="project" value="UniProtKB-SubCell"/>
</dbReference>
<evidence type="ECO:0000313" key="8">
    <source>
        <dbReference type="EMBL" id="RLV61493.1"/>
    </source>
</evidence>
<feature type="transmembrane region" description="Helical" evidence="6">
    <location>
        <begin position="151"/>
        <end position="170"/>
    </location>
</feature>
<organism evidence="8 9">
    <name type="scientific">Parashewanella curva</name>
    <dbReference type="NCBI Taxonomy" id="2338552"/>
    <lineage>
        <taxon>Bacteria</taxon>
        <taxon>Pseudomonadati</taxon>
        <taxon>Pseudomonadota</taxon>
        <taxon>Gammaproteobacteria</taxon>
        <taxon>Alteromonadales</taxon>
        <taxon>Shewanellaceae</taxon>
        <taxon>Parashewanella</taxon>
    </lineage>
</organism>
<proteinExistence type="predicted"/>
<evidence type="ECO:0000256" key="1">
    <source>
        <dbReference type="ARBA" id="ARBA00004651"/>
    </source>
</evidence>
<dbReference type="OrthoDB" id="196472at2"/>
<keyword evidence="3 6" id="KW-0812">Transmembrane</keyword>
<sequence>MSKASVEVKVWDVPTRLFHWSLVVLMGLLWWSGENGEMELHQIFAYSLVSILIFRVIWGIIGSDSARFSQFVVHPVKTLKYISQLKNKKAPEFAGHNPVGGYMVIALVLIISFQFGTGLFTTDDIFTEGPLYSLVSEDVASLLTWLHKNTFNLILGLIVLHVIAVIIHTIKGENLVPAMFHGKKYLSEQPSKPLSFRSSFVGLTILATILGIIGYILIWPLLKQL</sequence>
<evidence type="ECO:0000256" key="6">
    <source>
        <dbReference type="SAM" id="Phobius"/>
    </source>
</evidence>
<feature type="transmembrane region" description="Helical" evidence="6">
    <location>
        <begin position="200"/>
        <end position="222"/>
    </location>
</feature>
<dbReference type="InterPro" id="IPR011577">
    <property type="entry name" value="Cyt_b561_bac/Ni-Hgenase"/>
</dbReference>
<dbReference type="SUPFAM" id="SSF81342">
    <property type="entry name" value="Transmembrane di-heme cytochromes"/>
    <property type="match status" value="1"/>
</dbReference>
<dbReference type="RefSeq" id="WP_121837314.1">
    <property type="nucleotide sequence ID" value="NZ_ML014754.1"/>
</dbReference>
<evidence type="ECO:0000256" key="2">
    <source>
        <dbReference type="ARBA" id="ARBA00022475"/>
    </source>
</evidence>
<dbReference type="PANTHER" id="PTHR30485:SF2">
    <property type="entry name" value="BLL0597 PROTEIN"/>
    <property type="match status" value="1"/>
</dbReference>
<feature type="transmembrane region" description="Helical" evidence="6">
    <location>
        <begin position="43"/>
        <end position="61"/>
    </location>
</feature>
<feature type="transmembrane region" description="Helical" evidence="6">
    <location>
        <begin position="99"/>
        <end position="120"/>
    </location>
</feature>
<dbReference type="EMBL" id="QZEI01000003">
    <property type="protein sequence ID" value="RLV61493.1"/>
    <property type="molecule type" value="Genomic_DNA"/>
</dbReference>
<dbReference type="AlphaFoldDB" id="A0A3L8Q385"/>
<dbReference type="InterPro" id="IPR051542">
    <property type="entry name" value="Hydrogenase_cytochrome"/>
</dbReference>
<dbReference type="InterPro" id="IPR016174">
    <property type="entry name" value="Di-haem_cyt_TM"/>
</dbReference>